<keyword evidence="4 5" id="KW-0732">Signal</keyword>
<reference evidence="7" key="1">
    <citation type="submission" date="2018-05" db="EMBL/GenBank/DDBJ databases">
        <authorList>
            <person name="Li Y."/>
        </authorList>
    </citation>
    <scope>NUCLEOTIDE SEQUENCE [LARGE SCALE GENOMIC DNA]</scope>
    <source>
        <strain evidence="7">sk1b4</strain>
    </source>
</reference>
<comment type="caution">
    <text evidence="6">The sequence shown here is derived from an EMBL/GenBank/DDBJ whole genome shotgun (WGS) entry which is preliminary data.</text>
</comment>
<dbReference type="OrthoDB" id="1650177at2"/>
<name>A0A2V1K539_9ACTO</name>
<evidence type="ECO:0000256" key="5">
    <source>
        <dbReference type="SAM" id="SignalP"/>
    </source>
</evidence>
<evidence type="ECO:0000313" key="7">
    <source>
        <dbReference type="Proteomes" id="UP000245283"/>
    </source>
</evidence>
<dbReference type="EMBL" id="QETB01000004">
    <property type="protein sequence ID" value="PWF26200.1"/>
    <property type="molecule type" value="Genomic_DNA"/>
</dbReference>
<dbReference type="RefSeq" id="WP_109094027.1">
    <property type="nucleotide sequence ID" value="NZ_QETB01000004.1"/>
</dbReference>
<dbReference type="CDD" id="cd13585">
    <property type="entry name" value="PBP2_TMBP_like"/>
    <property type="match status" value="1"/>
</dbReference>
<protein>
    <submittedName>
        <fullName evidence="6">Sugar ABC transporter substrate-binding protein</fullName>
    </submittedName>
</protein>
<feature type="signal peptide" evidence="5">
    <location>
        <begin position="1"/>
        <end position="23"/>
    </location>
</feature>
<sequence>MKPTRHSFGLAAGVAASLAMVLAACSPASNDSDDDSTGDSGSGDKTTVTFRLWDEAAAPAYEDSFAEFEKQNEDIEVNVDVVPWSEYWSRIPLDINSGDMADIFLVNSSNVAQYADNGNLIDVSQALGNDHDEWEQSVVDLYTRDGSVWGVPQLWDSIALFYNKDTVADAGVDVEDLTWAPGAGDDDTLLPALQKLTVDADGNTADSAGFDGSDVTTYGLNAQADMQAIYLPWLAENGAQYQDESTDEFAFASEEGVEAFQYVIDLINEYNVAPSAADTNTNGDLARDMFVRGELALFQSGPYSLPAIAEGATEIDWGIVPMIAGPEGRVGTVHGVAAVGNADTDNEDATVEVLDWLGSAEGQAPLAEQGVSFPGAVDAQQAYVDYWDEQGVDVSPFIEAAKGDTARPPVGPAVDAGTNAYTPLLADLFLGTDDLAAGLQEAQDAGNDAME</sequence>
<organism evidence="6 7">
    <name type="scientific">Ancrocorticia populi</name>
    <dbReference type="NCBI Taxonomy" id="2175228"/>
    <lineage>
        <taxon>Bacteria</taxon>
        <taxon>Bacillati</taxon>
        <taxon>Actinomycetota</taxon>
        <taxon>Actinomycetes</taxon>
        <taxon>Actinomycetales</taxon>
        <taxon>Actinomycetaceae</taxon>
        <taxon>Ancrocorticia</taxon>
    </lineage>
</organism>
<dbReference type="Pfam" id="PF01547">
    <property type="entry name" value="SBP_bac_1"/>
    <property type="match status" value="1"/>
</dbReference>
<dbReference type="PANTHER" id="PTHR43649:SF31">
    <property type="entry name" value="SN-GLYCEROL-3-PHOSPHATE-BINDING PERIPLASMIC PROTEIN UGPB"/>
    <property type="match status" value="1"/>
</dbReference>
<evidence type="ECO:0000256" key="2">
    <source>
        <dbReference type="ARBA" id="ARBA00008520"/>
    </source>
</evidence>
<gene>
    <name evidence="6" type="ORF">DD236_09040</name>
</gene>
<dbReference type="SUPFAM" id="SSF53850">
    <property type="entry name" value="Periplasmic binding protein-like II"/>
    <property type="match status" value="1"/>
</dbReference>
<comment type="similarity">
    <text evidence="2">Belongs to the bacterial solute-binding protein 1 family.</text>
</comment>
<dbReference type="AlphaFoldDB" id="A0A2V1K539"/>
<dbReference type="PANTHER" id="PTHR43649">
    <property type="entry name" value="ARABINOSE-BINDING PROTEIN-RELATED"/>
    <property type="match status" value="1"/>
</dbReference>
<feature type="chain" id="PRO_5039494874" evidence="5">
    <location>
        <begin position="24"/>
        <end position="451"/>
    </location>
</feature>
<evidence type="ECO:0000313" key="6">
    <source>
        <dbReference type="EMBL" id="PWF26200.1"/>
    </source>
</evidence>
<evidence type="ECO:0000256" key="3">
    <source>
        <dbReference type="ARBA" id="ARBA00022448"/>
    </source>
</evidence>
<keyword evidence="7" id="KW-1185">Reference proteome</keyword>
<proteinExistence type="inferred from homology"/>
<dbReference type="Proteomes" id="UP000245283">
    <property type="component" value="Unassembled WGS sequence"/>
</dbReference>
<keyword evidence="3" id="KW-0813">Transport</keyword>
<evidence type="ECO:0000256" key="4">
    <source>
        <dbReference type="ARBA" id="ARBA00022729"/>
    </source>
</evidence>
<comment type="subcellular location">
    <subcellularLocation>
        <location evidence="1">Cell envelope</location>
    </subcellularLocation>
</comment>
<dbReference type="PROSITE" id="PS51257">
    <property type="entry name" value="PROKAR_LIPOPROTEIN"/>
    <property type="match status" value="1"/>
</dbReference>
<dbReference type="InterPro" id="IPR050490">
    <property type="entry name" value="Bact_solute-bd_prot1"/>
</dbReference>
<evidence type="ECO:0000256" key="1">
    <source>
        <dbReference type="ARBA" id="ARBA00004196"/>
    </source>
</evidence>
<dbReference type="GO" id="GO:0030313">
    <property type="term" value="C:cell envelope"/>
    <property type="evidence" value="ECO:0007669"/>
    <property type="project" value="UniProtKB-SubCell"/>
</dbReference>
<dbReference type="InterPro" id="IPR006059">
    <property type="entry name" value="SBP"/>
</dbReference>
<accession>A0A2V1K539</accession>
<dbReference type="Gene3D" id="3.40.190.10">
    <property type="entry name" value="Periplasmic binding protein-like II"/>
    <property type="match status" value="1"/>
</dbReference>